<sequence>MGRQFDKGLLIFCVTLCFLLKTITSGFVTKTESIEKLSGGGVKVEDFNSEESSSERLRQASDSSKVKTENPHTKYTSDNLKNDGKNNKFLELPHSKEGSMIDIERGVDDGKSHSELHASHQNSMEENQESGNEEFYSHLQSFLESPENHQHEFFGKLDHSDPTSSRSQRVILKRVKEIYKQYALENSHSQLLAKLQSSRNEILNSGNKEAYNSLLRLLDNVKHYQSESSRRVNRIEEADIKSRIEREMLILNDFHNLLLPTETNFYPKFKVKNLPTMNFAFSILDWIALCEPDKHILLYNLLNDKYVMEGLNWYISSQVIFKRGYSEIFKTDEIQDHILTHEDLGSIRNVLNGLGNNHWQRLELGFIRAHMDSLFNIKERRTEFKEILKAIEEALSFNPNWVDVLNMDSVEKNLPAFFGEKVLVLHALNYCRKNFKNFELEEPIETKVYYFKACFNLFKRQLIVLQDLAKFENSRMVDNTKHFPVMNFVLRLDLSAMEKPLLSRQPILYRESRFLKHYEDLDKSYQEVIRSHFLIATLHENDELILWEENTPMKELFIELNALHEIYKSFKIQIKREA</sequence>
<evidence type="ECO:0000313" key="3">
    <source>
        <dbReference type="EMBL" id="CAH7678644.1"/>
    </source>
</evidence>
<keyword evidence="4" id="KW-1185">Reference proteome</keyword>
<gene>
    <name evidence="3" type="ORF">PPACK8108_LOCUS13095</name>
</gene>
<evidence type="ECO:0000313" key="4">
    <source>
        <dbReference type="Proteomes" id="UP001153365"/>
    </source>
</evidence>
<feature type="region of interest" description="Disordered" evidence="1">
    <location>
        <begin position="45"/>
        <end position="131"/>
    </location>
</feature>
<evidence type="ECO:0000256" key="2">
    <source>
        <dbReference type="SAM" id="SignalP"/>
    </source>
</evidence>
<accession>A0AAV0B579</accession>
<organism evidence="3 4">
    <name type="scientific">Phakopsora pachyrhizi</name>
    <name type="common">Asian soybean rust disease fungus</name>
    <dbReference type="NCBI Taxonomy" id="170000"/>
    <lineage>
        <taxon>Eukaryota</taxon>
        <taxon>Fungi</taxon>
        <taxon>Dikarya</taxon>
        <taxon>Basidiomycota</taxon>
        <taxon>Pucciniomycotina</taxon>
        <taxon>Pucciniomycetes</taxon>
        <taxon>Pucciniales</taxon>
        <taxon>Phakopsoraceae</taxon>
        <taxon>Phakopsora</taxon>
    </lineage>
</organism>
<comment type="caution">
    <text evidence="3">The sequence shown here is derived from an EMBL/GenBank/DDBJ whole genome shotgun (WGS) entry which is preliminary data.</text>
</comment>
<name>A0AAV0B579_PHAPC</name>
<evidence type="ECO:0000256" key="1">
    <source>
        <dbReference type="SAM" id="MobiDB-lite"/>
    </source>
</evidence>
<reference evidence="3" key="1">
    <citation type="submission" date="2022-06" db="EMBL/GenBank/DDBJ databases">
        <authorList>
            <consortium name="SYNGENTA / RWTH Aachen University"/>
        </authorList>
    </citation>
    <scope>NUCLEOTIDE SEQUENCE</scope>
</reference>
<dbReference type="EMBL" id="CALTRL010003218">
    <property type="protein sequence ID" value="CAH7678644.1"/>
    <property type="molecule type" value="Genomic_DNA"/>
</dbReference>
<feature type="compositionally biased region" description="Basic and acidic residues" evidence="1">
    <location>
        <begin position="80"/>
        <end position="118"/>
    </location>
</feature>
<feature type="chain" id="PRO_5043549833" evidence="2">
    <location>
        <begin position="26"/>
        <end position="578"/>
    </location>
</feature>
<protein>
    <submittedName>
        <fullName evidence="3">Expressed protein</fullName>
    </submittedName>
</protein>
<dbReference type="AlphaFoldDB" id="A0AAV0B579"/>
<proteinExistence type="predicted"/>
<dbReference type="Proteomes" id="UP001153365">
    <property type="component" value="Unassembled WGS sequence"/>
</dbReference>
<feature type="signal peptide" evidence="2">
    <location>
        <begin position="1"/>
        <end position="25"/>
    </location>
</feature>
<feature type="compositionally biased region" description="Basic and acidic residues" evidence="1">
    <location>
        <begin position="53"/>
        <end position="72"/>
    </location>
</feature>
<keyword evidence="2" id="KW-0732">Signal</keyword>